<proteinExistence type="predicted"/>
<dbReference type="Pfam" id="PF09250">
    <property type="entry name" value="Prim-Pol"/>
    <property type="match status" value="1"/>
</dbReference>
<keyword evidence="4" id="KW-1185">Reference proteome</keyword>
<gene>
    <name evidence="3" type="ORF">Asi03nite_19680</name>
</gene>
<evidence type="ECO:0000259" key="2">
    <source>
        <dbReference type="SMART" id="SM00943"/>
    </source>
</evidence>
<comment type="caution">
    <text evidence="3">The sequence shown here is derived from an EMBL/GenBank/DDBJ whole genome shotgun (WGS) entry which is preliminary data.</text>
</comment>
<dbReference type="SMART" id="SM00943">
    <property type="entry name" value="Prim-Pol"/>
    <property type="match status" value="1"/>
</dbReference>
<dbReference type="EMBL" id="BOMW01000019">
    <property type="protein sequence ID" value="GIF04430.1"/>
    <property type="molecule type" value="Genomic_DNA"/>
</dbReference>
<organism evidence="3 4">
    <name type="scientific">Actinoplanes siamensis</name>
    <dbReference type="NCBI Taxonomy" id="1223317"/>
    <lineage>
        <taxon>Bacteria</taxon>
        <taxon>Bacillati</taxon>
        <taxon>Actinomycetota</taxon>
        <taxon>Actinomycetes</taxon>
        <taxon>Micromonosporales</taxon>
        <taxon>Micromonosporaceae</taxon>
        <taxon>Actinoplanes</taxon>
    </lineage>
</organism>
<dbReference type="Proteomes" id="UP000629619">
    <property type="component" value="Unassembled WGS sequence"/>
</dbReference>
<evidence type="ECO:0000256" key="1">
    <source>
        <dbReference type="SAM" id="MobiDB-lite"/>
    </source>
</evidence>
<evidence type="ECO:0000313" key="3">
    <source>
        <dbReference type="EMBL" id="GIF04430.1"/>
    </source>
</evidence>
<feature type="domain" description="DNA primase/polymerase bifunctional N-terminal" evidence="2">
    <location>
        <begin position="41"/>
        <end position="203"/>
    </location>
</feature>
<sequence>MGYGRVSRNRGSWAMQWSRRQPFVRPSLLDRLGRVRLRRAAQTYAGRGWPVAPGAFPTGARFDCGRPGCPVTGCHPAVDSVAESASTDPGQVAGWWRRRPHNVLLTTGAAFDVLEVPAMLGRPVADQDAGRSGPVAVTAAGRWMFLVRPGCPLRAELDMRLDVVRHGTGSWIPAPPSRMAEGPVRWVVTPGQVDWSLPDPEQVQERLAAAARRAPRPPVVPRQVSTTRRAA</sequence>
<dbReference type="AlphaFoldDB" id="A0A919N4T4"/>
<evidence type="ECO:0000313" key="4">
    <source>
        <dbReference type="Proteomes" id="UP000629619"/>
    </source>
</evidence>
<protein>
    <submittedName>
        <fullName evidence="3">DNA primase</fullName>
    </submittedName>
</protein>
<feature type="region of interest" description="Disordered" evidence="1">
    <location>
        <begin position="208"/>
        <end position="231"/>
    </location>
</feature>
<dbReference type="InterPro" id="IPR015330">
    <property type="entry name" value="DNA_primase/pol_bifunc_N"/>
</dbReference>
<accession>A0A919N4T4</accession>
<name>A0A919N4T4_9ACTN</name>
<reference evidence="3" key="1">
    <citation type="submission" date="2021-01" db="EMBL/GenBank/DDBJ databases">
        <title>Whole genome shotgun sequence of Actinoplanes siamensis NBRC 109076.</title>
        <authorList>
            <person name="Komaki H."/>
            <person name="Tamura T."/>
        </authorList>
    </citation>
    <scope>NUCLEOTIDE SEQUENCE</scope>
    <source>
        <strain evidence="3">NBRC 109076</strain>
    </source>
</reference>